<dbReference type="Pfam" id="PF08885">
    <property type="entry name" value="GSCFA"/>
    <property type="match status" value="1"/>
</dbReference>
<comment type="caution">
    <text evidence="2">The sequence shown here is derived from an EMBL/GenBank/DDBJ whole genome shotgun (WGS) entry which is preliminary data.</text>
</comment>
<dbReference type="InterPro" id="IPR014982">
    <property type="entry name" value="GSCFA"/>
</dbReference>
<reference evidence="3" key="1">
    <citation type="submission" date="2019-01" db="EMBL/GenBank/DDBJ databases">
        <title>Cytophagaceae bacterium strain CAR-16.</title>
        <authorList>
            <person name="Chen W.-M."/>
        </authorList>
    </citation>
    <scope>NUCLEOTIDE SEQUENCE [LARGE SCALE GENOMIC DNA]</scope>
    <source>
        <strain evidence="3">WWJ-16</strain>
    </source>
</reference>
<organism evidence="2 3">
    <name type="scientific">Flavobacterium stagni</name>
    <dbReference type="NCBI Taxonomy" id="2506421"/>
    <lineage>
        <taxon>Bacteria</taxon>
        <taxon>Pseudomonadati</taxon>
        <taxon>Bacteroidota</taxon>
        <taxon>Flavobacteriia</taxon>
        <taxon>Flavobacteriales</taxon>
        <taxon>Flavobacteriaceae</taxon>
        <taxon>Flavobacterium</taxon>
    </lineage>
</organism>
<protein>
    <submittedName>
        <fullName evidence="2">GSCFA domain-containing protein</fullName>
    </submittedName>
</protein>
<name>A0A4Q1K9W3_9FLAO</name>
<evidence type="ECO:0000313" key="3">
    <source>
        <dbReference type="Proteomes" id="UP000289857"/>
    </source>
</evidence>
<keyword evidence="3" id="KW-1185">Reference proteome</keyword>
<evidence type="ECO:0000313" key="2">
    <source>
        <dbReference type="EMBL" id="RXR22320.1"/>
    </source>
</evidence>
<gene>
    <name evidence="2" type="ORF">EQG61_09275</name>
</gene>
<dbReference type="Proteomes" id="UP000289857">
    <property type="component" value="Unassembled WGS sequence"/>
</dbReference>
<sequence length="303" mass="35140">MMNPIDYQSKVFSLGSCFAEHMSEKLAFHGFSTLTNPFGIIFNAVSIQRLVERSINREWFSAEDMFLTNELWQSYEVHSALSTTDSEAYLAQLNAQLKVTREFLENATHCILTLGTSWVYTHQGKVVANCHKVPNSQFEKKLLSAEENQKALQKITDCIQQINPNIQFIFTVSPVRHIKDGYLENHLSKGNLLQAIYNLQQNPNGYYFPAFEIVMDELRDYRFFAADMIHPNSLAIDYIWERFTAKAIDSACEPIMKEVADIKRALLHRPQHQNTQAWAQFQNQLEQKIAHFKQRFPDILLKQ</sequence>
<evidence type="ECO:0000259" key="1">
    <source>
        <dbReference type="Pfam" id="PF08885"/>
    </source>
</evidence>
<proteinExistence type="predicted"/>
<dbReference type="OrthoDB" id="9807687at2"/>
<dbReference type="SUPFAM" id="SSF52266">
    <property type="entry name" value="SGNH hydrolase"/>
    <property type="match status" value="1"/>
</dbReference>
<dbReference type="AlphaFoldDB" id="A0A4Q1K9W3"/>
<accession>A0A4Q1K9W3</accession>
<dbReference type="EMBL" id="SBKN01000005">
    <property type="protein sequence ID" value="RXR22320.1"/>
    <property type="molecule type" value="Genomic_DNA"/>
</dbReference>
<feature type="domain" description="GSCFA" evidence="1">
    <location>
        <begin position="10"/>
        <end position="243"/>
    </location>
</feature>